<dbReference type="PROSITE" id="PS51354">
    <property type="entry name" value="GLUTAREDOXIN_2"/>
    <property type="match status" value="1"/>
</dbReference>
<dbReference type="Pfam" id="PF00462">
    <property type="entry name" value="Glutaredoxin"/>
    <property type="match status" value="1"/>
</dbReference>
<evidence type="ECO:0000313" key="4">
    <source>
        <dbReference type="Proteomes" id="UP000594263"/>
    </source>
</evidence>
<protein>
    <recommendedName>
        <fullName evidence="2">Glutaredoxin domain-containing protein</fullName>
    </recommendedName>
</protein>
<evidence type="ECO:0000259" key="2">
    <source>
        <dbReference type="Pfam" id="PF00462"/>
    </source>
</evidence>
<dbReference type="PANTHER" id="PTHR45669:SF26">
    <property type="entry name" value="GLUTAREDOXIN DOMAIN-CONTAINING PROTEIN"/>
    <property type="match status" value="1"/>
</dbReference>
<dbReference type="PROSITE" id="PS51257">
    <property type="entry name" value="PROKAR_LIPOPROTEIN"/>
    <property type="match status" value="1"/>
</dbReference>
<dbReference type="EnsemblPlants" id="Kaladp0036s0284.1.v1.1">
    <property type="protein sequence ID" value="Kaladp0036s0284.1.v1.1.CDS.1"/>
    <property type="gene ID" value="Kaladp0036s0284.v1.1"/>
</dbReference>
<feature type="region of interest" description="Disordered" evidence="1">
    <location>
        <begin position="103"/>
        <end position="135"/>
    </location>
</feature>
<dbReference type="AlphaFoldDB" id="A0A7N0TG90"/>
<feature type="region of interest" description="Disordered" evidence="1">
    <location>
        <begin position="46"/>
        <end position="68"/>
    </location>
</feature>
<dbReference type="SUPFAM" id="SSF52833">
    <property type="entry name" value="Thioredoxin-like"/>
    <property type="match status" value="1"/>
</dbReference>
<dbReference type="GO" id="GO:0003729">
    <property type="term" value="F:mRNA binding"/>
    <property type="evidence" value="ECO:0007669"/>
    <property type="project" value="EnsemblPlants"/>
</dbReference>
<name>A0A7N0TG90_KALFE</name>
<dbReference type="Pfam" id="PF23733">
    <property type="entry name" value="GRXCR1-2_C"/>
    <property type="match status" value="1"/>
</dbReference>
<organism evidence="3 4">
    <name type="scientific">Kalanchoe fedtschenkoi</name>
    <name type="common">Lavender scallops</name>
    <name type="synonym">South American air plant</name>
    <dbReference type="NCBI Taxonomy" id="63787"/>
    <lineage>
        <taxon>Eukaryota</taxon>
        <taxon>Viridiplantae</taxon>
        <taxon>Streptophyta</taxon>
        <taxon>Embryophyta</taxon>
        <taxon>Tracheophyta</taxon>
        <taxon>Spermatophyta</taxon>
        <taxon>Magnoliopsida</taxon>
        <taxon>eudicotyledons</taxon>
        <taxon>Gunneridae</taxon>
        <taxon>Pentapetalae</taxon>
        <taxon>Saxifragales</taxon>
        <taxon>Crassulaceae</taxon>
        <taxon>Kalanchoe</taxon>
    </lineage>
</organism>
<keyword evidence="4" id="KW-1185">Reference proteome</keyword>
<feature type="region of interest" description="Disordered" evidence="1">
    <location>
        <begin position="1"/>
        <end position="26"/>
    </location>
</feature>
<dbReference type="PANTHER" id="PTHR45669">
    <property type="entry name" value="GLUTAREDOXIN DOMAIN-CONTAINING CYSTEINE-RICH PROTEIN CG12206-RELATED"/>
    <property type="match status" value="1"/>
</dbReference>
<dbReference type="Gramene" id="Kaladp0036s0284.1.v1.1">
    <property type="protein sequence ID" value="Kaladp0036s0284.1.v1.1.CDS.1"/>
    <property type="gene ID" value="Kaladp0036s0284.v1.1"/>
</dbReference>
<dbReference type="CDD" id="cd03031">
    <property type="entry name" value="GRX_GRX_like"/>
    <property type="match status" value="1"/>
</dbReference>
<dbReference type="Gene3D" id="3.40.30.10">
    <property type="entry name" value="Glutaredoxin"/>
    <property type="match status" value="1"/>
</dbReference>
<dbReference type="OMA" id="PSICHRV"/>
<sequence length="295" mass="32632">MWPTWSRSPGRVHHRDRTTATCNPTTSSSFACSTFKDIEAICSKDSNSNSNSNPNPNPNPNPTSGSNSPIWTRFPSICHRVLTTNRLLRAWSIPESLLLRDSAKPDIPNEADPLKRTELGPTHVAKSTEPDPTISLPGTETRIVIYYTSLRVVRPTFEACKSTLSVLQSFRVPIDERDLSMDASFLSELKYVIKDQTLTLPRVFIGGRYVGGADEIRQLHECGELKKLLAGMPTVEPGVCQACGGFRFLLCVECSGARKVYAEKGGFRSCTVCNENGLVKCPNCSFHIPLVNFEH</sequence>
<dbReference type="InterPro" id="IPR002109">
    <property type="entry name" value="Glutaredoxin"/>
</dbReference>
<proteinExistence type="predicted"/>
<accession>A0A7N0TG90</accession>
<evidence type="ECO:0000313" key="3">
    <source>
        <dbReference type="EnsemblPlants" id="Kaladp0036s0284.1.v1.1.CDS.1"/>
    </source>
</evidence>
<dbReference type="Proteomes" id="UP000594263">
    <property type="component" value="Unplaced"/>
</dbReference>
<dbReference type="InterPro" id="IPR036249">
    <property type="entry name" value="Thioredoxin-like_sf"/>
</dbReference>
<evidence type="ECO:0000256" key="1">
    <source>
        <dbReference type="SAM" id="MobiDB-lite"/>
    </source>
</evidence>
<feature type="domain" description="Glutaredoxin" evidence="2">
    <location>
        <begin position="144"/>
        <end position="210"/>
    </location>
</feature>
<reference evidence="3" key="1">
    <citation type="submission" date="2021-01" db="UniProtKB">
        <authorList>
            <consortium name="EnsemblPlants"/>
        </authorList>
    </citation>
    <scope>IDENTIFICATION</scope>
</reference>